<dbReference type="InterPro" id="IPR001478">
    <property type="entry name" value="PDZ"/>
</dbReference>
<dbReference type="InterPro" id="IPR009003">
    <property type="entry name" value="Peptidase_S1_PA"/>
</dbReference>
<dbReference type="SUPFAM" id="SSF50156">
    <property type="entry name" value="PDZ domain-like"/>
    <property type="match status" value="1"/>
</dbReference>
<organism evidence="2 3">
    <name type="scientific">Paraclostridium ghonii</name>
    <dbReference type="NCBI Taxonomy" id="29358"/>
    <lineage>
        <taxon>Bacteria</taxon>
        <taxon>Bacillati</taxon>
        <taxon>Bacillota</taxon>
        <taxon>Clostridia</taxon>
        <taxon>Peptostreptococcales</taxon>
        <taxon>Peptostreptococcaceae</taxon>
        <taxon>Paraclostridium</taxon>
    </lineage>
</organism>
<dbReference type="Gene3D" id="2.30.42.10">
    <property type="match status" value="1"/>
</dbReference>
<evidence type="ECO:0000259" key="1">
    <source>
        <dbReference type="PROSITE" id="PS51494"/>
    </source>
</evidence>
<dbReference type="InterPro" id="IPR036034">
    <property type="entry name" value="PDZ_sf"/>
</dbReference>
<evidence type="ECO:0000313" key="3">
    <source>
        <dbReference type="Proteomes" id="UP001232584"/>
    </source>
</evidence>
<sequence length="317" mass="35465">MNFKKFIFTTFLLYFLSIGFIYSEPKIKSDSNYLIPIGNIMQIDAELEYLMVKNNFTYSPFKVGDSLISINNDKINNYSDFSSLLNALPEDESIKVQILRNNEKIEIDTSKEILEKINFNNIVSGFATLTYVNPENNNFGAVAHPISVGFNRNLPIKNGYISSTYNLSIDKSSKGSVGCVNGQKNEFIGDFKDNSSFGIKGTVHKLDLSKFKQYKVAKLNEVKTGKASILLQTSNEVPKEYEINIINIKNQRSPESKTFKIEIVDKELLELTGGIIQGMSGTPIMQDNKIIGAVSHAIENNPATGYGVYIGWMLEGE</sequence>
<dbReference type="Proteomes" id="UP001232584">
    <property type="component" value="Unassembled WGS sequence"/>
</dbReference>
<proteinExistence type="predicted"/>
<dbReference type="RefSeq" id="WP_307506207.1">
    <property type="nucleotide sequence ID" value="NZ_BAAACE010000027.1"/>
</dbReference>
<dbReference type="EMBL" id="JAUSWG010000006">
    <property type="protein sequence ID" value="MDQ0556641.1"/>
    <property type="molecule type" value="Genomic_DNA"/>
</dbReference>
<gene>
    <name evidence="2" type="ORF">QOZ92_001755</name>
</gene>
<accession>A0ABU0N1Q0</accession>
<dbReference type="SUPFAM" id="SSF50494">
    <property type="entry name" value="Trypsin-like serine proteases"/>
    <property type="match status" value="1"/>
</dbReference>
<comment type="caution">
    <text evidence="2">The sequence shown here is derived from an EMBL/GenBank/DDBJ whole genome shotgun (WGS) entry which is preliminary data.</text>
</comment>
<dbReference type="PROSITE" id="PS51494">
    <property type="entry name" value="SPOIVB"/>
    <property type="match status" value="1"/>
</dbReference>
<dbReference type="InterPro" id="IPR008763">
    <property type="entry name" value="Peptidase_S55"/>
</dbReference>
<protein>
    <submittedName>
        <fullName evidence="2">Stage IV sporulation protein B</fullName>
    </submittedName>
</protein>
<name>A0ABU0N1Q0_9FIRM</name>
<dbReference type="Pfam" id="PF13180">
    <property type="entry name" value="PDZ_2"/>
    <property type="match status" value="1"/>
</dbReference>
<reference evidence="2 3" key="1">
    <citation type="submission" date="2023-07" db="EMBL/GenBank/DDBJ databases">
        <title>Genomic Encyclopedia of Type Strains, Phase IV (KMG-IV): sequencing the most valuable type-strain genomes for metagenomic binning, comparative biology and taxonomic classification.</title>
        <authorList>
            <person name="Goeker M."/>
        </authorList>
    </citation>
    <scope>NUCLEOTIDE SEQUENCE [LARGE SCALE GENOMIC DNA]</scope>
    <source>
        <strain evidence="2 3">DSM 15049</strain>
    </source>
</reference>
<dbReference type="Pfam" id="PF05580">
    <property type="entry name" value="Peptidase_S55"/>
    <property type="match status" value="1"/>
</dbReference>
<feature type="domain" description="Peptidase S55" evidence="1">
    <location>
        <begin position="96"/>
        <end position="317"/>
    </location>
</feature>
<keyword evidence="3" id="KW-1185">Reference proteome</keyword>
<evidence type="ECO:0000313" key="2">
    <source>
        <dbReference type="EMBL" id="MDQ0556641.1"/>
    </source>
</evidence>